<dbReference type="Proteomes" id="UP000660265">
    <property type="component" value="Unassembled WGS sequence"/>
</dbReference>
<dbReference type="RefSeq" id="WP_189111229.1">
    <property type="nucleotide sequence ID" value="NZ_BMMV01000030.1"/>
</dbReference>
<dbReference type="CDD" id="cd03801">
    <property type="entry name" value="GT4_PimA-like"/>
    <property type="match status" value="1"/>
</dbReference>
<dbReference type="Gene3D" id="3.40.50.2000">
    <property type="entry name" value="Glycogen Phosphorylase B"/>
    <property type="match status" value="2"/>
</dbReference>
<evidence type="ECO:0000313" key="6">
    <source>
        <dbReference type="EMBL" id="GGK24545.1"/>
    </source>
</evidence>
<keyword evidence="3" id="KW-0808">Transferase</keyword>
<dbReference type="Pfam" id="PF13692">
    <property type="entry name" value="Glyco_trans_1_4"/>
    <property type="match status" value="1"/>
</dbReference>
<proteinExistence type="predicted"/>
<evidence type="ECO:0000256" key="1">
    <source>
        <dbReference type="ARBA" id="ARBA00021292"/>
    </source>
</evidence>
<dbReference type="PANTHER" id="PTHR12526">
    <property type="entry name" value="GLYCOSYLTRANSFERASE"/>
    <property type="match status" value="1"/>
</dbReference>
<dbReference type="SUPFAM" id="SSF53756">
    <property type="entry name" value="UDP-Glycosyltransferase/glycogen phosphorylase"/>
    <property type="match status" value="1"/>
</dbReference>
<protein>
    <recommendedName>
        <fullName evidence="1">D-inositol 3-phosphate glycosyltransferase</fullName>
    </recommendedName>
</protein>
<evidence type="ECO:0000256" key="4">
    <source>
        <dbReference type="SAM" id="MobiDB-lite"/>
    </source>
</evidence>
<name>A0ABQ2EVP0_9ACTN</name>
<gene>
    <name evidence="6" type="ORF">GCM10011583_65690</name>
</gene>
<dbReference type="InterPro" id="IPR028098">
    <property type="entry name" value="Glyco_trans_4-like_N"/>
</dbReference>
<evidence type="ECO:0000256" key="3">
    <source>
        <dbReference type="ARBA" id="ARBA00022679"/>
    </source>
</evidence>
<feature type="compositionally biased region" description="Gly residues" evidence="4">
    <location>
        <begin position="510"/>
        <end position="522"/>
    </location>
</feature>
<dbReference type="Pfam" id="PF13439">
    <property type="entry name" value="Glyco_transf_4"/>
    <property type="match status" value="1"/>
</dbReference>
<dbReference type="EMBL" id="BMMV01000030">
    <property type="protein sequence ID" value="GGK24545.1"/>
    <property type="molecule type" value="Genomic_DNA"/>
</dbReference>
<evidence type="ECO:0000256" key="2">
    <source>
        <dbReference type="ARBA" id="ARBA00022676"/>
    </source>
</evidence>
<organism evidence="6 7">
    <name type="scientific">Streptomyces camponoticapitis</name>
    <dbReference type="NCBI Taxonomy" id="1616125"/>
    <lineage>
        <taxon>Bacteria</taxon>
        <taxon>Bacillati</taxon>
        <taxon>Actinomycetota</taxon>
        <taxon>Actinomycetes</taxon>
        <taxon>Kitasatosporales</taxon>
        <taxon>Streptomycetaceae</taxon>
        <taxon>Streptomyces</taxon>
    </lineage>
</organism>
<comment type="caution">
    <text evidence="6">The sequence shown here is derived from an EMBL/GenBank/DDBJ whole genome shotgun (WGS) entry which is preliminary data.</text>
</comment>
<evidence type="ECO:0000313" key="7">
    <source>
        <dbReference type="Proteomes" id="UP000660265"/>
    </source>
</evidence>
<reference evidence="7" key="1">
    <citation type="journal article" date="2019" name="Int. J. Syst. Evol. Microbiol.">
        <title>The Global Catalogue of Microorganisms (GCM) 10K type strain sequencing project: providing services to taxonomists for standard genome sequencing and annotation.</title>
        <authorList>
            <consortium name="The Broad Institute Genomics Platform"/>
            <consortium name="The Broad Institute Genome Sequencing Center for Infectious Disease"/>
            <person name="Wu L."/>
            <person name="Ma J."/>
        </authorList>
    </citation>
    <scope>NUCLEOTIDE SEQUENCE [LARGE SCALE GENOMIC DNA]</scope>
    <source>
        <strain evidence="7">CGMCC 4.7275</strain>
    </source>
</reference>
<feature type="region of interest" description="Disordered" evidence="4">
    <location>
        <begin position="500"/>
        <end position="538"/>
    </location>
</feature>
<accession>A0ABQ2EVP0</accession>
<dbReference type="PANTHER" id="PTHR12526:SF600">
    <property type="entry name" value="GLYCOSYL TRANSFERASE GROUP 1"/>
    <property type="match status" value="1"/>
</dbReference>
<keyword evidence="2" id="KW-0328">Glycosyltransferase</keyword>
<sequence length="538" mass="59457">MLVDNAVNGDSRVQKAARSMAEAGWDVVLLGQSPDRDRHRWTIGGAEVHLVPVVMTLAKRRRDYRRVVLPRLFAYRRGGIAHHRKQWVKAWRADLLARRSAEGRRFLIRRTAARILARWVGFRHRQLALVEGRRNPDSLPERLRTAMWRALLGDRCWRRLEPYLWDYEFAFGPVVDALEPDLIHANDFRMIGVAARAVHRARGRGRTVKLVWDAHEYLPGIKPRAGYRRWMPAHVAHEREYGRCADAVVTVSQTLAELLHKEHRLPRMPVVVLNAPEGGPPAERAHEPVPDLRELCGIDAATPLLVYSGALAPQRGLATLIEALPQLPGAHAALIVPAPDGWVVRKVLDHAAELGVADRVHPLPYVPHWQIAPFLAPADIGVIPIHHWPNHELALITKFMEYAHARLPIVVSDVRTMAAKVRETGQGEVFRAEDTADFVRAALAVLDDPAAYRKAYDRPGLLAQWTWEAQADILDGVYRRLLAAPAEATVAATVPLGGAALGTPAVGEPAQGGGQTPGGRPGPGEETEPGDPAGATAN</sequence>
<feature type="domain" description="Glycosyltransferase subfamily 4-like N-terminal" evidence="5">
    <location>
        <begin position="156"/>
        <end position="273"/>
    </location>
</feature>
<evidence type="ECO:0000259" key="5">
    <source>
        <dbReference type="Pfam" id="PF13439"/>
    </source>
</evidence>
<keyword evidence="7" id="KW-1185">Reference proteome</keyword>